<dbReference type="AlphaFoldDB" id="A0A1T4WBV9"/>
<dbReference type="InterPro" id="IPR027417">
    <property type="entry name" value="P-loop_NTPase"/>
</dbReference>
<dbReference type="SUPFAM" id="SSF52540">
    <property type="entry name" value="P-loop containing nucleoside triphosphate hydrolases"/>
    <property type="match status" value="1"/>
</dbReference>
<evidence type="ECO:0000256" key="4">
    <source>
        <dbReference type="ARBA" id="ARBA00022679"/>
    </source>
</evidence>
<comment type="subcellular location">
    <subcellularLocation>
        <location evidence="9">Cytoplasm</location>
    </subcellularLocation>
</comment>
<proteinExistence type="inferred from homology"/>
<keyword evidence="6 9" id="KW-0418">Kinase</keyword>
<evidence type="ECO:0000256" key="8">
    <source>
        <dbReference type="ARBA" id="ARBA00030128"/>
    </source>
</evidence>
<dbReference type="EC" id="2.7.4.8" evidence="2 9"/>
<keyword evidence="7 9" id="KW-0067">ATP-binding</keyword>
<evidence type="ECO:0000256" key="10">
    <source>
        <dbReference type="SAM" id="MobiDB-lite"/>
    </source>
</evidence>
<dbReference type="GO" id="GO:0005829">
    <property type="term" value="C:cytosol"/>
    <property type="evidence" value="ECO:0007669"/>
    <property type="project" value="TreeGrafter"/>
</dbReference>
<reference evidence="12 13" key="1">
    <citation type="submission" date="2017-02" db="EMBL/GenBank/DDBJ databases">
        <authorList>
            <person name="Peterson S.W."/>
        </authorList>
    </citation>
    <scope>NUCLEOTIDE SEQUENCE [LARGE SCALE GENOMIC DNA]</scope>
    <source>
        <strain evidence="12 13">DSM 16080</strain>
    </source>
</reference>
<evidence type="ECO:0000256" key="1">
    <source>
        <dbReference type="ARBA" id="ARBA00005790"/>
    </source>
</evidence>
<evidence type="ECO:0000256" key="2">
    <source>
        <dbReference type="ARBA" id="ARBA00012961"/>
    </source>
</evidence>
<evidence type="ECO:0000313" key="12">
    <source>
        <dbReference type="EMBL" id="SKA74538.1"/>
    </source>
</evidence>
<name>A0A1T4WBV9_9BACT</name>
<dbReference type="PANTHER" id="PTHR23117">
    <property type="entry name" value="GUANYLATE KINASE-RELATED"/>
    <property type="match status" value="1"/>
</dbReference>
<dbReference type="Proteomes" id="UP000190027">
    <property type="component" value="Unassembled WGS sequence"/>
</dbReference>
<comment type="similarity">
    <text evidence="1 9">Belongs to the guanylate kinase family.</text>
</comment>
<dbReference type="HAMAP" id="MF_00328">
    <property type="entry name" value="Guanylate_kinase"/>
    <property type="match status" value="1"/>
</dbReference>
<evidence type="ECO:0000256" key="3">
    <source>
        <dbReference type="ARBA" id="ARBA00016296"/>
    </source>
</evidence>
<dbReference type="Gene3D" id="3.30.63.10">
    <property type="entry name" value="Guanylate Kinase phosphate binding domain"/>
    <property type="match status" value="1"/>
</dbReference>
<evidence type="ECO:0000256" key="6">
    <source>
        <dbReference type="ARBA" id="ARBA00022777"/>
    </source>
</evidence>
<evidence type="ECO:0000313" key="13">
    <source>
        <dbReference type="Proteomes" id="UP000190027"/>
    </source>
</evidence>
<dbReference type="CDD" id="cd00071">
    <property type="entry name" value="GMPK"/>
    <property type="match status" value="1"/>
</dbReference>
<dbReference type="EMBL" id="FUYC01000002">
    <property type="protein sequence ID" value="SKA74538.1"/>
    <property type="molecule type" value="Genomic_DNA"/>
</dbReference>
<dbReference type="InterPro" id="IPR017665">
    <property type="entry name" value="Guanylate_kinase"/>
</dbReference>
<feature type="region of interest" description="Disordered" evidence="10">
    <location>
        <begin position="1"/>
        <end position="21"/>
    </location>
</feature>
<dbReference type="Gene3D" id="3.40.50.300">
    <property type="entry name" value="P-loop containing nucleotide triphosphate hydrolases"/>
    <property type="match status" value="1"/>
</dbReference>
<evidence type="ECO:0000256" key="9">
    <source>
        <dbReference type="HAMAP-Rule" id="MF_00328"/>
    </source>
</evidence>
<dbReference type="InterPro" id="IPR020590">
    <property type="entry name" value="Guanylate_kinase_CS"/>
</dbReference>
<evidence type="ECO:0000259" key="11">
    <source>
        <dbReference type="PROSITE" id="PS50052"/>
    </source>
</evidence>
<evidence type="ECO:0000256" key="5">
    <source>
        <dbReference type="ARBA" id="ARBA00022741"/>
    </source>
</evidence>
<accession>A0A1T4WBV9</accession>
<feature type="domain" description="Guanylate kinase-like" evidence="11">
    <location>
        <begin position="27"/>
        <end position="205"/>
    </location>
</feature>
<dbReference type="Pfam" id="PF00625">
    <property type="entry name" value="Guanylate_kin"/>
    <property type="match status" value="1"/>
</dbReference>
<sequence length="230" mass="25884">MSEQPTSGGHTAAGKEERTAASSRRQGVVLVLCAPSGTGKSTLVQRLVRDFPSFSFSISCTTREPRGQERDGVDYYFLTKEQFLERRERGEFAEWAEVHGNYYGTPLAPVREIVDRGGDVLFDIDVQGAMQLRESFPDGRYVFLFPPSRDELQKRLRGRGTDSEEAMARRLANAVREMEAAPQFDHWIVNRDLDRAYDELRAVYLAGCSRPGQQPGLLREVLDTFAGEDA</sequence>
<dbReference type="GO" id="GO:0004385">
    <property type="term" value="F:GMP kinase activity"/>
    <property type="evidence" value="ECO:0007669"/>
    <property type="project" value="UniProtKB-UniRule"/>
</dbReference>
<evidence type="ECO:0000256" key="7">
    <source>
        <dbReference type="ARBA" id="ARBA00022840"/>
    </source>
</evidence>
<feature type="binding site" evidence="9">
    <location>
        <begin position="34"/>
        <end position="41"/>
    </location>
    <ligand>
        <name>ATP</name>
        <dbReference type="ChEBI" id="CHEBI:30616"/>
    </ligand>
</feature>
<organism evidence="12 13">
    <name type="scientific">Paucidesulfovibrio gracilis DSM 16080</name>
    <dbReference type="NCBI Taxonomy" id="1121449"/>
    <lineage>
        <taxon>Bacteria</taxon>
        <taxon>Pseudomonadati</taxon>
        <taxon>Thermodesulfobacteriota</taxon>
        <taxon>Desulfovibrionia</taxon>
        <taxon>Desulfovibrionales</taxon>
        <taxon>Desulfovibrionaceae</taxon>
        <taxon>Paucidesulfovibrio</taxon>
    </lineage>
</organism>
<keyword evidence="5 9" id="KW-0547">Nucleotide-binding</keyword>
<keyword evidence="9" id="KW-0963">Cytoplasm</keyword>
<dbReference type="PANTHER" id="PTHR23117:SF13">
    <property type="entry name" value="GUANYLATE KINASE"/>
    <property type="match status" value="1"/>
</dbReference>
<dbReference type="SMART" id="SM00072">
    <property type="entry name" value="GuKc"/>
    <property type="match status" value="1"/>
</dbReference>
<dbReference type="InterPro" id="IPR008145">
    <property type="entry name" value="GK/Ca_channel_bsu"/>
</dbReference>
<dbReference type="OrthoDB" id="9808150at2"/>
<dbReference type="FunFam" id="3.30.63.10:FF:000002">
    <property type="entry name" value="Guanylate kinase 1"/>
    <property type="match status" value="1"/>
</dbReference>
<gene>
    <name evidence="9" type="primary">gmk</name>
    <name evidence="12" type="ORF">SAMN02745704_00692</name>
</gene>
<comment type="function">
    <text evidence="9">Essential for recycling GMP and indirectly, cGMP.</text>
</comment>
<dbReference type="PROSITE" id="PS00856">
    <property type="entry name" value="GUANYLATE_KINASE_1"/>
    <property type="match status" value="1"/>
</dbReference>
<keyword evidence="4 9" id="KW-0808">Transferase</keyword>
<comment type="catalytic activity">
    <reaction evidence="9">
        <text>GMP + ATP = GDP + ADP</text>
        <dbReference type="Rhea" id="RHEA:20780"/>
        <dbReference type="ChEBI" id="CHEBI:30616"/>
        <dbReference type="ChEBI" id="CHEBI:58115"/>
        <dbReference type="ChEBI" id="CHEBI:58189"/>
        <dbReference type="ChEBI" id="CHEBI:456216"/>
        <dbReference type="EC" id="2.7.4.8"/>
    </reaction>
</comment>
<protein>
    <recommendedName>
        <fullName evidence="3 9">Guanylate kinase</fullName>
        <ecNumber evidence="2 9">2.7.4.8</ecNumber>
    </recommendedName>
    <alternativeName>
        <fullName evidence="8 9">GMP kinase</fullName>
    </alternativeName>
</protein>
<dbReference type="PROSITE" id="PS50052">
    <property type="entry name" value="GUANYLATE_KINASE_2"/>
    <property type="match status" value="1"/>
</dbReference>
<dbReference type="STRING" id="1121449.SAMN02745704_00692"/>
<dbReference type="NCBIfam" id="TIGR03263">
    <property type="entry name" value="guanyl_kin"/>
    <property type="match status" value="1"/>
</dbReference>
<dbReference type="GO" id="GO:0005524">
    <property type="term" value="F:ATP binding"/>
    <property type="evidence" value="ECO:0007669"/>
    <property type="project" value="UniProtKB-UniRule"/>
</dbReference>
<keyword evidence="13" id="KW-1185">Reference proteome</keyword>
<dbReference type="InterPro" id="IPR008144">
    <property type="entry name" value="Guanylate_kin-like_dom"/>
</dbReference>
<dbReference type="RefSeq" id="WP_078716255.1">
    <property type="nucleotide sequence ID" value="NZ_FUYC01000002.1"/>
</dbReference>